<dbReference type="Proteomes" id="UP000316280">
    <property type="component" value="Unassembled WGS sequence"/>
</dbReference>
<feature type="non-terminal residue" evidence="1">
    <location>
        <position position="1"/>
    </location>
</feature>
<comment type="caution">
    <text evidence="1">The sequence shown here is derived from an EMBL/GenBank/DDBJ whole genome shotgun (WGS) entry which is preliminary data.</text>
</comment>
<sequence length="109" mass="12350">LHVADLLDLIDIQIANLEQFKGQTFNVGGGQDFSLSLYETTKLCQEITGNSIVIEAIPENRTGDMPIFITDSRKISSITGWQPQRDGRKLIQDIFDWINTHEKELKGIF</sequence>
<dbReference type="InterPro" id="IPR036291">
    <property type="entry name" value="NAD(P)-bd_dom_sf"/>
</dbReference>
<organism evidence="1 2">
    <name type="scientific">Microcystis aeruginosa Ma_OC_H_19870700_S124</name>
    <dbReference type="NCBI Taxonomy" id="2486262"/>
    <lineage>
        <taxon>Bacteria</taxon>
        <taxon>Bacillati</taxon>
        <taxon>Cyanobacteriota</taxon>
        <taxon>Cyanophyceae</taxon>
        <taxon>Oscillatoriophycideae</taxon>
        <taxon>Chroococcales</taxon>
        <taxon>Microcystaceae</taxon>
        <taxon>Microcystis</taxon>
    </lineage>
</organism>
<proteinExistence type="predicted"/>
<dbReference type="AlphaFoldDB" id="A0A552ALN2"/>
<name>A0A552ALN2_MICAE</name>
<evidence type="ECO:0000313" key="2">
    <source>
        <dbReference type="Proteomes" id="UP000316280"/>
    </source>
</evidence>
<dbReference type="Gene3D" id="3.40.50.720">
    <property type="entry name" value="NAD(P)-binding Rossmann-like Domain"/>
    <property type="match status" value="1"/>
</dbReference>
<evidence type="ECO:0000313" key="1">
    <source>
        <dbReference type="EMBL" id="TRT86396.1"/>
    </source>
</evidence>
<dbReference type="SUPFAM" id="SSF51735">
    <property type="entry name" value="NAD(P)-binding Rossmann-fold domains"/>
    <property type="match status" value="1"/>
</dbReference>
<dbReference type="EMBL" id="SFBR01000091">
    <property type="protein sequence ID" value="TRT86396.1"/>
    <property type="molecule type" value="Genomic_DNA"/>
</dbReference>
<accession>A0A552ALN2</accession>
<gene>
    <name evidence="1" type="ORF">EWV63_11145</name>
</gene>
<protein>
    <submittedName>
        <fullName evidence="1">3-beta hydroxysteroid dehydrogenase</fullName>
    </submittedName>
</protein>
<reference evidence="1 2" key="1">
    <citation type="submission" date="2019-01" db="EMBL/GenBank/DDBJ databases">
        <title>Coherence of Microcystis species and biogeography revealed through population genomics.</title>
        <authorList>
            <person name="Perez-Carrascal O.M."/>
            <person name="Terrat Y."/>
            <person name="Giani A."/>
            <person name="Fortin N."/>
            <person name="Tromas N."/>
            <person name="Shapiro B.J."/>
        </authorList>
    </citation>
    <scope>NUCLEOTIDE SEQUENCE [LARGE SCALE GENOMIC DNA]</scope>
    <source>
        <strain evidence="1">Ma_OC_H_19870700_S124</strain>
    </source>
</reference>